<gene>
    <name evidence="2" type="ORF">KI387_041143</name>
</gene>
<evidence type="ECO:0000313" key="3">
    <source>
        <dbReference type="Proteomes" id="UP000824469"/>
    </source>
</evidence>
<feature type="compositionally biased region" description="Pro residues" evidence="1">
    <location>
        <begin position="7"/>
        <end position="19"/>
    </location>
</feature>
<dbReference type="EMBL" id="JAHRHJ020000876">
    <property type="protein sequence ID" value="KAH9293651.1"/>
    <property type="molecule type" value="Genomic_DNA"/>
</dbReference>
<evidence type="ECO:0000313" key="2">
    <source>
        <dbReference type="EMBL" id="KAH9293651.1"/>
    </source>
</evidence>
<protein>
    <submittedName>
        <fullName evidence="2">Uncharacterized protein</fullName>
    </submittedName>
</protein>
<organism evidence="2 3">
    <name type="scientific">Taxus chinensis</name>
    <name type="common">Chinese yew</name>
    <name type="synonym">Taxus wallichiana var. chinensis</name>
    <dbReference type="NCBI Taxonomy" id="29808"/>
    <lineage>
        <taxon>Eukaryota</taxon>
        <taxon>Viridiplantae</taxon>
        <taxon>Streptophyta</taxon>
        <taxon>Embryophyta</taxon>
        <taxon>Tracheophyta</taxon>
        <taxon>Spermatophyta</taxon>
        <taxon>Pinopsida</taxon>
        <taxon>Pinidae</taxon>
        <taxon>Conifers II</taxon>
        <taxon>Cupressales</taxon>
        <taxon>Taxaceae</taxon>
        <taxon>Taxus</taxon>
    </lineage>
</organism>
<sequence length="68" mass="6830">ALDLGSTPPPLQPLPPPLSPSSSLAMASIFSGLSPLSTGTKVTIDMPPPSAPLFTESITTLVACSHST</sequence>
<accession>A0AA38F957</accession>
<feature type="non-terminal residue" evidence="2">
    <location>
        <position position="68"/>
    </location>
</feature>
<reference evidence="2 3" key="1">
    <citation type="journal article" date="2021" name="Nat. Plants">
        <title>The Taxus genome provides insights into paclitaxel biosynthesis.</title>
        <authorList>
            <person name="Xiong X."/>
            <person name="Gou J."/>
            <person name="Liao Q."/>
            <person name="Li Y."/>
            <person name="Zhou Q."/>
            <person name="Bi G."/>
            <person name="Li C."/>
            <person name="Du R."/>
            <person name="Wang X."/>
            <person name="Sun T."/>
            <person name="Guo L."/>
            <person name="Liang H."/>
            <person name="Lu P."/>
            <person name="Wu Y."/>
            <person name="Zhang Z."/>
            <person name="Ro D.K."/>
            <person name="Shang Y."/>
            <person name="Huang S."/>
            <person name="Yan J."/>
        </authorList>
    </citation>
    <scope>NUCLEOTIDE SEQUENCE [LARGE SCALE GENOMIC DNA]</scope>
    <source>
        <strain evidence="2">Ta-2019</strain>
    </source>
</reference>
<dbReference type="Proteomes" id="UP000824469">
    <property type="component" value="Unassembled WGS sequence"/>
</dbReference>
<proteinExistence type="predicted"/>
<keyword evidence="3" id="KW-1185">Reference proteome</keyword>
<feature type="non-terminal residue" evidence="2">
    <location>
        <position position="1"/>
    </location>
</feature>
<dbReference type="AlphaFoldDB" id="A0AA38F957"/>
<feature type="region of interest" description="Disordered" evidence="1">
    <location>
        <begin position="1"/>
        <end position="20"/>
    </location>
</feature>
<name>A0AA38F957_TAXCH</name>
<evidence type="ECO:0000256" key="1">
    <source>
        <dbReference type="SAM" id="MobiDB-lite"/>
    </source>
</evidence>
<comment type="caution">
    <text evidence="2">The sequence shown here is derived from an EMBL/GenBank/DDBJ whole genome shotgun (WGS) entry which is preliminary data.</text>
</comment>